<evidence type="ECO:0000256" key="1">
    <source>
        <dbReference type="SAM" id="MobiDB-lite"/>
    </source>
</evidence>
<dbReference type="Proteomes" id="UP000297229">
    <property type="component" value="Unassembled WGS sequence"/>
</dbReference>
<organism evidence="2 3">
    <name type="scientific">Botrytis elliptica</name>
    <dbReference type="NCBI Taxonomy" id="278938"/>
    <lineage>
        <taxon>Eukaryota</taxon>
        <taxon>Fungi</taxon>
        <taxon>Dikarya</taxon>
        <taxon>Ascomycota</taxon>
        <taxon>Pezizomycotina</taxon>
        <taxon>Leotiomycetes</taxon>
        <taxon>Helotiales</taxon>
        <taxon>Sclerotiniaceae</taxon>
        <taxon>Botrytis</taxon>
    </lineage>
</organism>
<accession>A0A4Z1JZZ3</accession>
<feature type="region of interest" description="Disordered" evidence="1">
    <location>
        <begin position="51"/>
        <end position="75"/>
    </location>
</feature>
<protein>
    <submittedName>
        <fullName evidence="2">Uncharacterized protein</fullName>
    </submittedName>
</protein>
<feature type="compositionally biased region" description="Polar residues" evidence="1">
    <location>
        <begin position="51"/>
        <end position="64"/>
    </location>
</feature>
<evidence type="ECO:0000313" key="3">
    <source>
        <dbReference type="Proteomes" id="UP000297229"/>
    </source>
</evidence>
<dbReference type="AlphaFoldDB" id="A0A4Z1JZZ3"/>
<feature type="region of interest" description="Disordered" evidence="1">
    <location>
        <begin position="274"/>
        <end position="301"/>
    </location>
</feature>
<reference evidence="2 3" key="1">
    <citation type="submission" date="2017-12" db="EMBL/GenBank/DDBJ databases">
        <title>Comparative genomics of Botrytis spp.</title>
        <authorList>
            <person name="Valero-Jimenez C.A."/>
            <person name="Tapia P."/>
            <person name="Veloso J."/>
            <person name="Silva-Moreno E."/>
            <person name="Staats M."/>
            <person name="Valdes J.H."/>
            <person name="Van Kan J.A.L."/>
        </authorList>
    </citation>
    <scope>NUCLEOTIDE SEQUENCE [LARGE SCALE GENOMIC DNA]</scope>
    <source>
        <strain evidence="2 3">Be9601</strain>
    </source>
</reference>
<sequence>MGYSHNRYYSTFSETKELHLIQPTPKMSARRKEFHQGASCELYHTNLSFQEDLQPSFGPSRSPNPSQPCPPRHIGSCFESPNPDDSCTYPRDCSEPEDYSHPNNICPPRRIRSCIRKKNQDGLYNYLGACDEESAIDDDAPGTRIPIIIPNTARDMNDKWHSHNQVQDDVYFPLPIRADQRRKNHRISQNDEGENIPLPPSCSSSNNPDCPPQNPFYNSSNDQIDLLTEIHRLHERIDLLESNIPGHVETTAYCRCSCHRSTRPMTPPPDNYWHENEPQLFPDPRNDWDESGEPGFSTPVV</sequence>
<gene>
    <name evidence="2" type="ORF">BELL_0134g00250</name>
</gene>
<comment type="caution">
    <text evidence="2">The sequence shown here is derived from an EMBL/GenBank/DDBJ whole genome shotgun (WGS) entry which is preliminary data.</text>
</comment>
<name>A0A4Z1JZZ3_9HELO</name>
<proteinExistence type="predicted"/>
<dbReference type="EMBL" id="PQXM01000133">
    <property type="protein sequence ID" value="TGO76852.1"/>
    <property type="molecule type" value="Genomic_DNA"/>
</dbReference>
<evidence type="ECO:0000313" key="2">
    <source>
        <dbReference type="EMBL" id="TGO76852.1"/>
    </source>
</evidence>
<keyword evidence="3" id="KW-1185">Reference proteome</keyword>
<feature type="region of interest" description="Disordered" evidence="1">
    <location>
        <begin position="183"/>
        <end position="207"/>
    </location>
</feature>